<feature type="signal peptide" evidence="5">
    <location>
        <begin position="1"/>
        <end position="18"/>
    </location>
</feature>
<dbReference type="PANTHER" id="PTHR30085">
    <property type="entry name" value="AMINO ACID ABC TRANSPORTER PERMEASE"/>
    <property type="match status" value="1"/>
</dbReference>
<dbReference type="InterPro" id="IPR051455">
    <property type="entry name" value="Bact_solute-bind_prot3"/>
</dbReference>
<evidence type="ECO:0000256" key="1">
    <source>
        <dbReference type="ARBA" id="ARBA00010333"/>
    </source>
</evidence>
<evidence type="ECO:0000256" key="5">
    <source>
        <dbReference type="SAM" id="SignalP"/>
    </source>
</evidence>
<keyword evidence="3 5" id="KW-0732">Signal</keyword>
<evidence type="ECO:0000313" key="8">
    <source>
        <dbReference type="Proteomes" id="UP000240535"/>
    </source>
</evidence>
<name>A0A2P8R3M7_9BACT</name>
<evidence type="ECO:0000313" key="7">
    <source>
        <dbReference type="EMBL" id="PSM53094.1"/>
    </source>
</evidence>
<dbReference type="Pfam" id="PF00497">
    <property type="entry name" value="SBP_bac_3"/>
    <property type="match status" value="1"/>
</dbReference>
<evidence type="ECO:0000259" key="6">
    <source>
        <dbReference type="SMART" id="SM00062"/>
    </source>
</evidence>
<dbReference type="Gene3D" id="3.40.190.10">
    <property type="entry name" value="Periplasmic binding protein-like II"/>
    <property type="match status" value="2"/>
</dbReference>
<comment type="similarity">
    <text evidence="1 4">Belongs to the bacterial solute-binding protein 3 family.</text>
</comment>
<dbReference type="EMBL" id="PDHH01000001">
    <property type="protein sequence ID" value="PSM53094.1"/>
    <property type="molecule type" value="Genomic_DNA"/>
</dbReference>
<reference evidence="8" key="1">
    <citation type="submission" date="2017-10" db="EMBL/GenBank/DDBJ databases">
        <title>Campylobacter species from seals.</title>
        <authorList>
            <person name="Gilbert M.J."/>
            <person name="Zomer A.L."/>
            <person name="Timmerman A.J."/>
            <person name="Duim B."/>
            <person name="Wagenaar J.A."/>
        </authorList>
    </citation>
    <scope>NUCLEOTIDE SEQUENCE [LARGE SCALE GENOMIC DNA]</scope>
    <source>
        <strain evidence="8">17S00004-5</strain>
    </source>
</reference>
<dbReference type="GO" id="GO:0006865">
    <property type="term" value="P:amino acid transport"/>
    <property type="evidence" value="ECO:0007669"/>
    <property type="project" value="TreeGrafter"/>
</dbReference>
<gene>
    <name evidence="7" type="ORF">CQ405_00650</name>
</gene>
<proteinExistence type="inferred from homology"/>
<dbReference type="SMART" id="SM00062">
    <property type="entry name" value="PBPb"/>
    <property type="match status" value="1"/>
</dbReference>
<keyword evidence="8" id="KW-1185">Reference proteome</keyword>
<dbReference type="GO" id="GO:0005576">
    <property type="term" value="C:extracellular region"/>
    <property type="evidence" value="ECO:0007669"/>
    <property type="project" value="TreeGrafter"/>
</dbReference>
<dbReference type="PANTHER" id="PTHR30085:SF6">
    <property type="entry name" value="ABC TRANSPORTER GLUTAMINE-BINDING PROTEIN GLNH"/>
    <property type="match status" value="1"/>
</dbReference>
<comment type="caution">
    <text evidence="7">The sequence shown here is derived from an EMBL/GenBank/DDBJ whole genome shotgun (WGS) entry which is preliminary data.</text>
</comment>
<dbReference type="InterPro" id="IPR001638">
    <property type="entry name" value="Solute-binding_3/MltF_N"/>
</dbReference>
<feature type="domain" description="Solute-binding protein family 3/N-terminal" evidence="6">
    <location>
        <begin position="28"/>
        <end position="265"/>
    </location>
</feature>
<dbReference type="AlphaFoldDB" id="A0A2P8R3M7"/>
<evidence type="ECO:0000256" key="3">
    <source>
        <dbReference type="ARBA" id="ARBA00022729"/>
    </source>
</evidence>
<evidence type="ECO:0000256" key="2">
    <source>
        <dbReference type="ARBA" id="ARBA00022448"/>
    </source>
</evidence>
<keyword evidence="2" id="KW-0813">Transport</keyword>
<dbReference type="RefSeq" id="WP_106905672.1">
    <property type="nucleotide sequence ID" value="NZ_CP053841.1"/>
</dbReference>
<accession>A0A2P8R3M7</accession>
<dbReference type="SUPFAM" id="SSF53850">
    <property type="entry name" value="Periplasmic binding protein-like II"/>
    <property type="match status" value="1"/>
</dbReference>
<dbReference type="Proteomes" id="UP000240535">
    <property type="component" value="Unassembled WGS sequence"/>
</dbReference>
<evidence type="ECO:0000256" key="4">
    <source>
        <dbReference type="RuleBase" id="RU003744"/>
    </source>
</evidence>
<protein>
    <submittedName>
        <fullName evidence="7">Amino acid ABC transporter substrate-binding protein</fullName>
    </submittedName>
</protein>
<dbReference type="InterPro" id="IPR018313">
    <property type="entry name" value="SBP_3_CS"/>
</dbReference>
<dbReference type="PROSITE" id="PS01039">
    <property type="entry name" value="SBP_BACTERIAL_3"/>
    <property type="match status" value="1"/>
</dbReference>
<organism evidence="7 8">
    <name type="scientific">Campylobacter blaseri</name>
    <dbReference type="NCBI Taxonomy" id="2042961"/>
    <lineage>
        <taxon>Bacteria</taxon>
        <taxon>Pseudomonadati</taxon>
        <taxon>Campylobacterota</taxon>
        <taxon>Epsilonproteobacteria</taxon>
        <taxon>Campylobacterales</taxon>
        <taxon>Campylobacteraceae</taxon>
        <taxon>Campylobacter</taxon>
    </lineage>
</organism>
<dbReference type="GO" id="GO:0030288">
    <property type="term" value="C:outer membrane-bounded periplasmic space"/>
    <property type="evidence" value="ECO:0007669"/>
    <property type="project" value="TreeGrafter"/>
</dbReference>
<sequence length="272" mass="30527">MKKIILTLCFLLSFVFSATLSEIQTSGVLKVGVRDGKPPFTNISDGKYEGFEIELANAIAKAIFNEKRSGGGDVKFVTLQTSNRIEALEKGDVDIVITTLTITDERAKRIDFSMPYFSVNLGVLTRKNDNIQRLSDFNTGKKLLVEDGSVGQKYFTQKGFNTVLCRSSNECYKMLKNNEGDGFATDNLIVLSYPILDRSVEVNIKNVGDTDFLGIGVQKGNKELLDIINQTLIDLSKHQFFKDAFDNEINPFYKGTAEKKYFLLDDIYRIFG</sequence>
<feature type="chain" id="PRO_5015180290" evidence="5">
    <location>
        <begin position="19"/>
        <end position="272"/>
    </location>
</feature>